<accession>Q9JKK9</accession>
<dbReference type="AlphaFoldDB" id="Q9JKK9"/>
<evidence type="ECO:0000313" key="2">
    <source>
        <dbReference type="MGI" id="MGI:1202390"/>
    </source>
</evidence>
<sequence>MELDISVYRILPGCMYTSCSHLLSFHFPFPNS</sequence>
<proteinExistence type="evidence at transcript level"/>
<name>Q9JKK9_MOUSE</name>
<dbReference type="MGI" id="MGI:1202390">
    <property type="gene designation" value="Igdcc3"/>
</dbReference>
<gene>
    <name evidence="2" type="primary">Igdcc3</name>
    <name evidence="1" type="synonym">Punc</name>
</gene>
<organism evidence="1">
    <name type="scientific">Mus musculus</name>
    <name type="common">Mouse</name>
    <dbReference type="NCBI Taxonomy" id="10090"/>
    <lineage>
        <taxon>Eukaryota</taxon>
        <taxon>Metazoa</taxon>
        <taxon>Chordata</taxon>
        <taxon>Craniata</taxon>
        <taxon>Vertebrata</taxon>
        <taxon>Euteleostomi</taxon>
        <taxon>Mammalia</taxon>
        <taxon>Eutheria</taxon>
        <taxon>Euarchontoglires</taxon>
        <taxon>Glires</taxon>
        <taxon>Rodentia</taxon>
        <taxon>Myomorpha</taxon>
        <taxon>Muroidea</taxon>
        <taxon>Muridae</taxon>
        <taxon>Murinae</taxon>
        <taxon>Mus</taxon>
        <taxon>Mus</taxon>
    </lineage>
</organism>
<protein>
    <submittedName>
        <fullName evidence="1">Putative neuronal cell adhesion molecule</fullName>
    </submittedName>
</protein>
<reference evidence="1" key="1">
    <citation type="journal article" date="2001" name="Mol. Cell. Biol.">
        <title>Impaired motor coordination in mice that lack punc.</title>
        <authorList>
            <person name="Yang W."/>
            <person name="Li C."/>
            <person name="Mansour S.L."/>
        </authorList>
    </citation>
    <scope>NUCLEOTIDE SEQUENCE</scope>
</reference>
<dbReference type="AGR" id="MGI:1202390"/>
<dbReference type="EMBL" id="AF236125">
    <property type="protein sequence ID" value="AAF71309.1"/>
    <property type="molecule type" value="mRNA"/>
</dbReference>
<feature type="non-terminal residue" evidence="1">
    <location>
        <position position="32"/>
    </location>
</feature>
<evidence type="ECO:0000313" key="1">
    <source>
        <dbReference type="EMBL" id="AAF71309.1"/>
    </source>
</evidence>